<dbReference type="STRING" id="945553.A0A0D2LGR2"/>
<evidence type="ECO:0000313" key="3">
    <source>
        <dbReference type="EMBL" id="KJA26832.1"/>
    </source>
</evidence>
<organism evidence="3 4">
    <name type="scientific">Hypholoma sublateritium (strain FD-334 SS-4)</name>
    <dbReference type="NCBI Taxonomy" id="945553"/>
    <lineage>
        <taxon>Eukaryota</taxon>
        <taxon>Fungi</taxon>
        <taxon>Dikarya</taxon>
        <taxon>Basidiomycota</taxon>
        <taxon>Agaricomycotina</taxon>
        <taxon>Agaricomycetes</taxon>
        <taxon>Agaricomycetidae</taxon>
        <taxon>Agaricales</taxon>
        <taxon>Agaricineae</taxon>
        <taxon>Strophariaceae</taxon>
        <taxon>Hypholoma</taxon>
    </lineage>
</organism>
<dbReference type="PANTHER" id="PTHR15276">
    <property type="entry name" value="H4 D10S170 PROTEIN-RELATED"/>
    <property type="match status" value="1"/>
</dbReference>
<dbReference type="EMBL" id="KN817526">
    <property type="protein sequence ID" value="KJA26832.1"/>
    <property type="molecule type" value="Genomic_DNA"/>
</dbReference>
<gene>
    <name evidence="3" type="ORF">HYPSUDRAFT_63603</name>
</gene>
<evidence type="ECO:0000256" key="2">
    <source>
        <dbReference type="SAM" id="MobiDB-lite"/>
    </source>
</evidence>
<name>A0A0D2LGR2_HYPSF</name>
<evidence type="ECO:0000256" key="1">
    <source>
        <dbReference type="SAM" id="Coils"/>
    </source>
</evidence>
<keyword evidence="4" id="KW-1185">Reference proteome</keyword>
<feature type="region of interest" description="Disordered" evidence="2">
    <location>
        <begin position="1"/>
        <end position="31"/>
    </location>
</feature>
<feature type="region of interest" description="Disordered" evidence="2">
    <location>
        <begin position="185"/>
        <end position="245"/>
    </location>
</feature>
<dbReference type="InterPro" id="IPR019152">
    <property type="entry name" value="DUF2046"/>
</dbReference>
<feature type="compositionally biased region" description="Low complexity" evidence="2">
    <location>
        <begin position="230"/>
        <end position="245"/>
    </location>
</feature>
<dbReference type="OrthoDB" id="78858at2759"/>
<dbReference type="PANTHER" id="PTHR15276:SF0">
    <property type="entry name" value="COILED-COIL DOMAIN-CONTAINING PROTEIN 6"/>
    <property type="match status" value="1"/>
</dbReference>
<dbReference type="Proteomes" id="UP000054270">
    <property type="component" value="Unassembled WGS sequence"/>
</dbReference>
<feature type="compositionally biased region" description="Low complexity" evidence="2">
    <location>
        <begin position="310"/>
        <end position="325"/>
    </location>
</feature>
<keyword evidence="1" id="KW-0175">Coiled coil</keyword>
<feature type="compositionally biased region" description="Basic residues" evidence="2">
    <location>
        <begin position="326"/>
        <end position="336"/>
    </location>
</feature>
<sequence>MSELCRVPYTEYHEAGPPVRTAQPSASRRRRDDLINAYEAEEERIINVLSRKLEQLREDKIDLENALEAESEAHVNRLARELTALRAANGELQAQLARVASAQGGGVSHDGRGRVTGGASEPGSGLLLDALQRENAGLRARLAAVEGDYARVRRLNEVYREELIAHRSRHGLSVDSLIGLTSADRDPFAHPTHHRPPSTTTTTTMAAAGPSNGVPIPRPASQVHRPASPPRSLSTSPSSAALSPLYPASSPADSFLHRRYSSSASGATPASFVSVSTNITSPPSSAGAAAAAAAFVVHGLSYPSVPPPSLSSSFGSPSPAWVGRAPRQRGRGRAARRRDGQSAPRG</sequence>
<feature type="coiled-coil region" evidence="1">
    <location>
        <begin position="39"/>
        <end position="95"/>
    </location>
</feature>
<accession>A0A0D2LGR2</accession>
<dbReference type="Pfam" id="PF09755">
    <property type="entry name" value="DUF2046"/>
    <property type="match status" value="1"/>
</dbReference>
<dbReference type="AlphaFoldDB" id="A0A0D2LGR2"/>
<reference evidence="4" key="1">
    <citation type="submission" date="2014-04" db="EMBL/GenBank/DDBJ databases">
        <title>Evolutionary Origins and Diversification of the Mycorrhizal Mutualists.</title>
        <authorList>
            <consortium name="DOE Joint Genome Institute"/>
            <consortium name="Mycorrhizal Genomics Consortium"/>
            <person name="Kohler A."/>
            <person name="Kuo A."/>
            <person name="Nagy L.G."/>
            <person name="Floudas D."/>
            <person name="Copeland A."/>
            <person name="Barry K.W."/>
            <person name="Cichocki N."/>
            <person name="Veneault-Fourrey C."/>
            <person name="LaButti K."/>
            <person name="Lindquist E.A."/>
            <person name="Lipzen A."/>
            <person name="Lundell T."/>
            <person name="Morin E."/>
            <person name="Murat C."/>
            <person name="Riley R."/>
            <person name="Ohm R."/>
            <person name="Sun H."/>
            <person name="Tunlid A."/>
            <person name="Henrissat B."/>
            <person name="Grigoriev I.V."/>
            <person name="Hibbett D.S."/>
            <person name="Martin F."/>
        </authorList>
    </citation>
    <scope>NUCLEOTIDE SEQUENCE [LARGE SCALE GENOMIC DNA]</scope>
    <source>
        <strain evidence="4">FD-334 SS-4</strain>
    </source>
</reference>
<proteinExistence type="predicted"/>
<feature type="region of interest" description="Disordered" evidence="2">
    <location>
        <begin position="305"/>
        <end position="346"/>
    </location>
</feature>
<evidence type="ECO:0000313" key="4">
    <source>
        <dbReference type="Proteomes" id="UP000054270"/>
    </source>
</evidence>
<protein>
    <submittedName>
        <fullName evidence="3">Uncharacterized protein</fullName>
    </submittedName>
</protein>